<accession>A0A2J6SGW6</accession>
<dbReference type="SUPFAM" id="SSF53474">
    <property type="entry name" value="alpha/beta-Hydrolases"/>
    <property type="match status" value="1"/>
</dbReference>
<keyword evidence="3" id="KW-1185">Reference proteome</keyword>
<evidence type="ECO:0000313" key="2">
    <source>
        <dbReference type="EMBL" id="PMD50012.1"/>
    </source>
</evidence>
<dbReference type="FunCoup" id="A0A2J6SGW6">
    <property type="interactions" value="404"/>
</dbReference>
<reference evidence="2 3" key="1">
    <citation type="submission" date="2016-04" db="EMBL/GenBank/DDBJ databases">
        <title>A degradative enzymes factory behind the ericoid mycorrhizal symbiosis.</title>
        <authorList>
            <consortium name="DOE Joint Genome Institute"/>
            <person name="Martino E."/>
            <person name="Morin E."/>
            <person name="Grelet G."/>
            <person name="Kuo A."/>
            <person name="Kohler A."/>
            <person name="Daghino S."/>
            <person name="Barry K."/>
            <person name="Choi C."/>
            <person name="Cichocki N."/>
            <person name="Clum A."/>
            <person name="Copeland A."/>
            <person name="Hainaut M."/>
            <person name="Haridas S."/>
            <person name="Labutti K."/>
            <person name="Lindquist E."/>
            <person name="Lipzen A."/>
            <person name="Khouja H.-R."/>
            <person name="Murat C."/>
            <person name="Ohm R."/>
            <person name="Olson A."/>
            <person name="Spatafora J."/>
            <person name="Veneault-Fourrey C."/>
            <person name="Henrissat B."/>
            <person name="Grigoriev I."/>
            <person name="Martin F."/>
            <person name="Perotto S."/>
        </authorList>
    </citation>
    <scope>NUCLEOTIDE SEQUENCE [LARGE SCALE GENOMIC DNA]</scope>
    <source>
        <strain evidence="2 3">E</strain>
    </source>
</reference>
<dbReference type="RefSeq" id="XP_024726916.1">
    <property type="nucleotide sequence ID" value="XM_024876359.1"/>
</dbReference>
<feature type="domain" description="Serine aminopeptidase S33" evidence="1">
    <location>
        <begin position="26"/>
        <end position="271"/>
    </location>
</feature>
<dbReference type="GeneID" id="36584438"/>
<dbReference type="Gene3D" id="3.40.50.1820">
    <property type="entry name" value="alpha/beta hydrolase"/>
    <property type="match status" value="1"/>
</dbReference>
<protein>
    <submittedName>
        <fullName evidence="2">Lysophospholipase-like protein</fullName>
    </submittedName>
</protein>
<dbReference type="Pfam" id="PF12146">
    <property type="entry name" value="Hydrolase_4"/>
    <property type="match status" value="1"/>
</dbReference>
<dbReference type="FunFam" id="3.40.50.1820:FF:000255">
    <property type="entry name" value="Alpha/beta hydrolase, putative"/>
    <property type="match status" value="1"/>
</dbReference>
<dbReference type="InterPro" id="IPR022742">
    <property type="entry name" value="Hydrolase_4"/>
</dbReference>
<dbReference type="OrthoDB" id="10249433at2759"/>
<dbReference type="Proteomes" id="UP000235371">
    <property type="component" value="Unassembled WGS sequence"/>
</dbReference>
<dbReference type="STRING" id="1095630.A0A2J6SGW6"/>
<dbReference type="EMBL" id="KZ613914">
    <property type="protein sequence ID" value="PMD50012.1"/>
    <property type="molecule type" value="Genomic_DNA"/>
</dbReference>
<evidence type="ECO:0000313" key="3">
    <source>
        <dbReference type="Proteomes" id="UP000235371"/>
    </source>
</evidence>
<dbReference type="AlphaFoldDB" id="A0A2J6SGW6"/>
<dbReference type="InterPro" id="IPR029058">
    <property type="entry name" value="AB_hydrolase_fold"/>
</dbReference>
<dbReference type="InterPro" id="IPR051044">
    <property type="entry name" value="MAG_DAG_Lipase"/>
</dbReference>
<proteinExistence type="predicted"/>
<evidence type="ECO:0000259" key="1">
    <source>
        <dbReference type="Pfam" id="PF12146"/>
    </source>
</evidence>
<sequence>MPTEVEGTHQIGDMSLYTKTWKPDGEPIAKVVFIHGFSDHCNRYYELFPSLAARGIEVFGFDQRGWGRSVHKDSEKGLTGPTSLVTSDIVSVIKSQLPSSVPLFVLGHSMGGGEALTLASDPQYTDLMKDIRGWVLESPFIAFPKGYEPSPVVVFFGRIIGRVMPHKQRLSALSPEDLTRDPEVVKSIKADKLLHDIGTFGGLAGMLDRAEALSQGKATLNKGVKSLWLGHGTDDKGTSYPASKKWFERQTQLEDKTFKTYEGWSHMLHCDLPDNRSVFAKDVGDWILARSGPEEVKAKL</sequence>
<organism evidence="2 3">
    <name type="scientific">Hyaloscypha bicolor E</name>
    <dbReference type="NCBI Taxonomy" id="1095630"/>
    <lineage>
        <taxon>Eukaryota</taxon>
        <taxon>Fungi</taxon>
        <taxon>Dikarya</taxon>
        <taxon>Ascomycota</taxon>
        <taxon>Pezizomycotina</taxon>
        <taxon>Leotiomycetes</taxon>
        <taxon>Helotiales</taxon>
        <taxon>Hyaloscyphaceae</taxon>
        <taxon>Hyaloscypha</taxon>
        <taxon>Hyaloscypha bicolor</taxon>
    </lineage>
</organism>
<dbReference type="InParanoid" id="A0A2J6SGW6"/>
<name>A0A2J6SGW6_9HELO</name>
<gene>
    <name evidence="2" type="ORF">K444DRAFT_548189</name>
</gene>
<dbReference type="PANTHER" id="PTHR11614">
    <property type="entry name" value="PHOSPHOLIPASE-RELATED"/>
    <property type="match status" value="1"/>
</dbReference>